<dbReference type="OMA" id="ICKASCM"/>
<accession>A0A200PQB6</accession>
<proteinExistence type="predicted"/>
<dbReference type="Pfam" id="PF01490">
    <property type="entry name" value="Aa_trans"/>
    <property type="match status" value="1"/>
</dbReference>
<keyword evidence="3" id="KW-0812">Transmembrane</keyword>
<sequence length="147" mass="16104">MAVLGYLMYGENVKSQVTLNLPHELLGSKIAIYTTLVTPIAKYTLTVTPVVAAIENSYLMFYYNNRAVSLLVRTLLLISSVIVALTVPFFEYLMALVGAFLGATVSIMRWGYELVIIIGIILVGISVVIIGTYTSMKQIIGELHANV</sequence>
<protein>
    <submittedName>
        <fullName evidence="8">Amino acid transporter</fullName>
    </submittedName>
</protein>
<evidence type="ECO:0000313" key="9">
    <source>
        <dbReference type="Proteomes" id="UP000195402"/>
    </source>
</evidence>
<keyword evidence="2" id="KW-0813">Transport</keyword>
<dbReference type="GO" id="GO:0016020">
    <property type="term" value="C:membrane"/>
    <property type="evidence" value="ECO:0007669"/>
    <property type="project" value="UniProtKB-SubCell"/>
</dbReference>
<evidence type="ECO:0000256" key="6">
    <source>
        <dbReference type="ARBA" id="ARBA00023136"/>
    </source>
</evidence>
<feature type="domain" description="Amino acid transporter transmembrane" evidence="7">
    <location>
        <begin position="1"/>
        <end position="106"/>
    </location>
</feature>
<evidence type="ECO:0000256" key="1">
    <source>
        <dbReference type="ARBA" id="ARBA00004370"/>
    </source>
</evidence>
<dbReference type="InterPro" id="IPR013057">
    <property type="entry name" value="AA_transpt_TM"/>
</dbReference>
<dbReference type="Proteomes" id="UP000195402">
    <property type="component" value="Unassembled WGS sequence"/>
</dbReference>
<evidence type="ECO:0000256" key="3">
    <source>
        <dbReference type="ARBA" id="ARBA00022692"/>
    </source>
</evidence>
<evidence type="ECO:0000256" key="2">
    <source>
        <dbReference type="ARBA" id="ARBA00022448"/>
    </source>
</evidence>
<dbReference type="OrthoDB" id="1684102at2759"/>
<organism evidence="8 9">
    <name type="scientific">Macleaya cordata</name>
    <name type="common">Five-seeded plume-poppy</name>
    <name type="synonym">Bocconia cordata</name>
    <dbReference type="NCBI Taxonomy" id="56857"/>
    <lineage>
        <taxon>Eukaryota</taxon>
        <taxon>Viridiplantae</taxon>
        <taxon>Streptophyta</taxon>
        <taxon>Embryophyta</taxon>
        <taxon>Tracheophyta</taxon>
        <taxon>Spermatophyta</taxon>
        <taxon>Magnoliopsida</taxon>
        <taxon>Ranunculales</taxon>
        <taxon>Papaveraceae</taxon>
        <taxon>Papaveroideae</taxon>
        <taxon>Macleaya</taxon>
    </lineage>
</organism>
<comment type="subcellular location">
    <subcellularLocation>
        <location evidence="1">Membrane</location>
    </subcellularLocation>
</comment>
<keyword evidence="6" id="KW-0472">Membrane</keyword>
<reference evidence="8 9" key="1">
    <citation type="journal article" date="2017" name="Mol. Plant">
        <title>The Genome of Medicinal Plant Macleaya cordata Provides New Insights into Benzylisoquinoline Alkaloids Metabolism.</title>
        <authorList>
            <person name="Liu X."/>
            <person name="Liu Y."/>
            <person name="Huang P."/>
            <person name="Ma Y."/>
            <person name="Qing Z."/>
            <person name="Tang Q."/>
            <person name="Cao H."/>
            <person name="Cheng P."/>
            <person name="Zheng Y."/>
            <person name="Yuan Z."/>
            <person name="Zhou Y."/>
            <person name="Liu J."/>
            <person name="Tang Z."/>
            <person name="Zhuo Y."/>
            <person name="Zhang Y."/>
            <person name="Yu L."/>
            <person name="Huang J."/>
            <person name="Yang P."/>
            <person name="Peng Q."/>
            <person name="Zhang J."/>
            <person name="Jiang W."/>
            <person name="Zhang Z."/>
            <person name="Lin K."/>
            <person name="Ro D.K."/>
            <person name="Chen X."/>
            <person name="Xiong X."/>
            <person name="Shang Y."/>
            <person name="Huang S."/>
            <person name="Zeng J."/>
        </authorList>
    </citation>
    <scope>NUCLEOTIDE SEQUENCE [LARGE SCALE GENOMIC DNA]</scope>
    <source>
        <strain evidence="9">cv. BLH2017</strain>
        <tissue evidence="8">Root</tissue>
    </source>
</reference>
<evidence type="ECO:0000259" key="7">
    <source>
        <dbReference type="Pfam" id="PF01490"/>
    </source>
</evidence>
<comment type="caution">
    <text evidence="8">The sequence shown here is derived from an EMBL/GenBank/DDBJ whole genome shotgun (WGS) entry which is preliminary data.</text>
</comment>
<evidence type="ECO:0000313" key="8">
    <source>
        <dbReference type="EMBL" id="OVA00379.1"/>
    </source>
</evidence>
<gene>
    <name evidence="8" type="ORF">BVC80_1183g83</name>
</gene>
<dbReference type="AlphaFoldDB" id="A0A200PQB6"/>
<dbReference type="GO" id="GO:0006865">
    <property type="term" value="P:amino acid transport"/>
    <property type="evidence" value="ECO:0007669"/>
    <property type="project" value="UniProtKB-KW"/>
</dbReference>
<keyword evidence="4" id="KW-0029">Amino-acid transport</keyword>
<keyword evidence="5" id="KW-1133">Transmembrane helix</keyword>
<keyword evidence="9" id="KW-1185">Reference proteome</keyword>
<dbReference type="PANTHER" id="PTHR48017">
    <property type="entry name" value="OS05G0424000 PROTEIN-RELATED"/>
    <property type="match status" value="1"/>
</dbReference>
<evidence type="ECO:0000256" key="4">
    <source>
        <dbReference type="ARBA" id="ARBA00022970"/>
    </source>
</evidence>
<evidence type="ECO:0000256" key="5">
    <source>
        <dbReference type="ARBA" id="ARBA00022989"/>
    </source>
</evidence>
<dbReference type="EMBL" id="MVGT01004338">
    <property type="protein sequence ID" value="OVA00379.1"/>
    <property type="molecule type" value="Genomic_DNA"/>
</dbReference>
<name>A0A200PQB6_MACCD</name>
<dbReference type="InParanoid" id="A0A200PQB6"/>